<keyword evidence="1" id="KW-1133">Transmembrane helix</keyword>
<dbReference type="PANTHER" id="PTHR33116:SF78">
    <property type="entry name" value="OS12G0587133 PROTEIN"/>
    <property type="match status" value="1"/>
</dbReference>
<dbReference type="OrthoDB" id="1934719at2759"/>
<proteinExistence type="predicted"/>
<organism evidence="3 4">
    <name type="scientific">Thalictrum thalictroides</name>
    <name type="common">Rue-anemone</name>
    <name type="synonym">Anemone thalictroides</name>
    <dbReference type="NCBI Taxonomy" id="46969"/>
    <lineage>
        <taxon>Eukaryota</taxon>
        <taxon>Viridiplantae</taxon>
        <taxon>Streptophyta</taxon>
        <taxon>Embryophyta</taxon>
        <taxon>Tracheophyta</taxon>
        <taxon>Spermatophyta</taxon>
        <taxon>Magnoliopsida</taxon>
        <taxon>Ranunculales</taxon>
        <taxon>Ranunculaceae</taxon>
        <taxon>Thalictroideae</taxon>
        <taxon>Thalictrum</taxon>
    </lineage>
</organism>
<dbReference type="SUPFAM" id="SSF56672">
    <property type="entry name" value="DNA/RNA polymerases"/>
    <property type="match status" value="1"/>
</dbReference>
<keyword evidence="4" id="KW-1185">Reference proteome</keyword>
<accession>A0A7J6VGI3</accession>
<dbReference type="InterPro" id="IPR000477">
    <property type="entry name" value="RT_dom"/>
</dbReference>
<dbReference type="Pfam" id="PF00078">
    <property type="entry name" value="RVT_1"/>
    <property type="match status" value="1"/>
</dbReference>
<keyword evidence="1" id="KW-0812">Transmembrane</keyword>
<dbReference type="PROSITE" id="PS50878">
    <property type="entry name" value="RT_POL"/>
    <property type="match status" value="1"/>
</dbReference>
<comment type="caution">
    <text evidence="3">The sequence shown here is derived from an EMBL/GenBank/DDBJ whole genome shotgun (WGS) entry which is preliminary data.</text>
</comment>
<gene>
    <name evidence="3" type="ORF">FRX31_026528</name>
</gene>
<evidence type="ECO:0000313" key="4">
    <source>
        <dbReference type="Proteomes" id="UP000554482"/>
    </source>
</evidence>
<evidence type="ECO:0000256" key="1">
    <source>
        <dbReference type="SAM" id="Phobius"/>
    </source>
</evidence>
<keyword evidence="1" id="KW-0472">Membrane</keyword>
<feature type="transmembrane region" description="Helical" evidence="1">
    <location>
        <begin position="334"/>
        <end position="361"/>
    </location>
</feature>
<name>A0A7J6VGI3_THATH</name>
<protein>
    <submittedName>
        <fullName evidence="3">Line-1 retrotransposable element orf2 protein</fullName>
    </submittedName>
</protein>
<reference evidence="3 4" key="1">
    <citation type="submission" date="2020-06" db="EMBL/GenBank/DDBJ databases">
        <title>Transcriptomic and genomic resources for Thalictrum thalictroides and T. hernandezii: Facilitating candidate gene discovery in an emerging model plant lineage.</title>
        <authorList>
            <person name="Arias T."/>
            <person name="Riano-Pachon D.M."/>
            <person name="Di Stilio V.S."/>
        </authorList>
    </citation>
    <scope>NUCLEOTIDE SEQUENCE [LARGE SCALE GENOMIC DNA]</scope>
    <source>
        <strain evidence="4">cv. WT478/WT964</strain>
        <tissue evidence="3">Leaves</tissue>
    </source>
</reference>
<dbReference type="EMBL" id="JABWDY010032825">
    <property type="protein sequence ID" value="KAF5183887.1"/>
    <property type="molecule type" value="Genomic_DNA"/>
</dbReference>
<dbReference type="InterPro" id="IPR043502">
    <property type="entry name" value="DNA/RNA_pol_sf"/>
</dbReference>
<dbReference type="CDD" id="cd01650">
    <property type="entry name" value="RT_nLTR_like"/>
    <property type="match status" value="1"/>
</dbReference>
<feature type="transmembrane region" description="Helical" evidence="1">
    <location>
        <begin position="238"/>
        <end position="257"/>
    </location>
</feature>
<dbReference type="AlphaFoldDB" id="A0A7J6VGI3"/>
<sequence length="369" mass="41627">MLVFQKCWNIFKDHIMEVVHEYYNEGFLDWRNNTTFITLIPKKKGVATFHDYRPISLVGGIYKIVSKVLANRLRNVLLVLISPVKSAFVGERQILDGVLVANECIDSCLRAKENGILCKVDISKAYDNVNLGFLQYVLKRMGFKDKWCKWIHTCVSSAHFSILFEGSPFGFFTSQEGLRQGDPISPFLFNLVMEALSRLVYKAMDLGFLHGFKPALSGPKVAMLQFADDTLFMCDASVSQVLVLKVILLIFVAASGLKSNMKKTKVMAVGDVENLQCISHVLGCDIDTLLCHYLGLPLGASYKSTVVWKPVIERINCRLGTWQRKYLSKARRLVLIKSVLSNLPIYYMSVLVMPASVAVSIERKMKSFL</sequence>
<feature type="domain" description="Reverse transcriptase" evidence="2">
    <location>
        <begin position="21"/>
        <end position="298"/>
    </location>
</feature>
<dbReference type="Proteomes" id="UP000554482">
    <property type="component" value="Unassembled WGS sequence"/>
</dbReference>
<dbReference type="PANTHER" id="PTHR33116">
    <property type="entry name" value="REVERSE TRANSCRIPTASE ZINC-BINDING DOMAIN-CONTAINING PROTEIN-RELATED-RELATED"/>
    <property type="match status" value="1"/>
</dbReference>
<evidence type="ECO:0000313" key="3">
    <source>
        <dbReference type="EMBL" id="KAF5183887.1"/>
    </source>
</evidence>
<evidence type="ECO:0000259" key="2">
    <source>
        <dbReference type="PROSITE" id="PS50878"/>
    </source>
</evidence>